<geneLocation type="plastid" evidence="2"/>
<keyword evidence="1" id="KW-0812">Transmembrane</keyword>
<sequence>MYFIKSDKHSSSNHNLYICIVNKFYIYIQASIVLQNIFTSNYYVISFFSYYCKSIIKYKLGLLMCLLYFVLNFNSLYLLILDVNFVNIYTFSLYYWIGFQIIAKRFNYYPNQLYKSNNNISTAYSLINSKLLSKNILRRYLIFTILLS</sequence>
<keyword evidence="1" id="KW-1133">Transmembrane helix</keyword>
<keyword evidence="3" id="KW-1185">Reference proteome</keyword>
<dbReference type="RefSeq" id="YP_007627347.1">
    <property type="nucleotide sequence ID" value="NC_020795.1"/>
</dbReference>
<dbReference type="GeneID" id="14971042"/>
<reference evidence="2 3" key="1">
    <citation type="journal article" date="2013" name="PLoS ONE">
        <title>Evolution of red algal plastid genomes: ancient architectures, introns, horizontal gene transfer, and taxonomic utility of plastid markers.</title>
        <authorList>
            <person name="Janouskovec J."/>
            <person name="Liu S.-L."/>
            <person name="Martone P.T."/>
            <person name="Carre W."/>
            <person name="Leblanc C."/>
            <person name="Collen J."/>
            <person name="Keeling P.J."/>
        </authorList>
    </citation>
    <scope>NUCLEOTIDE SEQUENCE [LARGE SCALE GENOMIC DNA]</scope>
    <source>
        <strain evidence="3">cv. Stackhouse</strain>
    </source>
</reference>
<gene>
    <name evidence="2" type="primary">Ccr_ORF148</name>
    <name evidence="2" type="ORF">CHC_360</name>
</gene>
<dbReference type="Gramene" id="CCP38094">
    <property type="protein sequence ID" value="CCP38094"/>
    <property type="gene ID" value="CHC_360"/>
</dbReference>
<dbReference type="KEGG" id="ccp:CHC_360"/>
<dbReference type="AlphaFoldDB" id="M5DDF1"/>
<keyword evidence="1" id="KW-0472">Membrane</keyword>
<dbReference type="Proteomes" id="UP000012073">
    <property type="component" value="Plastid Pltd"/>
</dbReference>
<proteinExistence type="predicted"/>
<evidence type="ECO:0000313" key="2">
    <source>
        <dbReference type="EMBL" id="CCP38094.1"/>
    </source>
</evidence>
<dbReference type="OrthoDB" id="10596287at2759"/>
<keyword evidence="2" id="KW-0934">Plastid</keyword>
<feature type="transmembrane region" description="Helical" evidence="1">
    <location>
        <begin position="60"/>
        <end position="80"/>
    </location>
</feature>
<evidence type="ECO:0000313" key="3">
    <source>
        <dbReference type="Proteomes" id="UP000012073"/>
    </source>
</evidence>
<feature type="transmembrane region" description="Helical" evidence="1">
    <location>
        <begin position="86"/>
        <end position="103"/>
    </location>
</feature>
<organism evidence="2 3">
    <name type="scientific">Chondrus crispus</name>
    <name type="common">Carrageen Irish moss</name>
    <name type="synonym">Polymorpha crispa</name>
    <dbReference type="NCBI Taxonomy" id="2769"/>
    <lineage>
        <taxon>Eukaryota</taxon>
        <taxon>Rhodophyta</taxon>
        <taxon>Florideophyceae</taxon>
        <taxon>Rhodymeniophycidae</taxon>
        <taxon>Gigartinales</taxon>
        <taxon>Gigartinaceae</taxon>
        <taxon>Chondrus</taxon>
    </lineage>
</organism>
<dbReference type="EMBL" id="HF562234">
    <property type="protein sequence ID" value="CCP38094.1"/>
    <property type="molecule type" value="Genomic_DNA"/>
</dbReference>
<protein>
    <submittedName>
        <fullName evidence="2">Conserved hypothetical plastid protein</fullName>
    </submittedName>
</protein>
<evidence type="ECO:0000256" key="1">
    <source>
        <dbReference type="SAM" id="Phobius"/>
    </source>
</evidence>
<accession>M5DDF1</accession>
<feature type="transmembrane region" description="Helical" evidence="1">
    <location>
        <begin position="24"/>
        <end position="48"/>
    </location>
</feature>
<name>M5DDF1_CHOCR</name>